<evidence type="ECO:0000256" key="1">
    <source>
        <dbReference type="ARBA" id="ARBA00009743"/>
    </source>
</evidence>
<dbReference type="InterPro" id="IPR017853">
    <property type="entry name" value="GH"/>
</dbReference>
<dbReference type="InterPro" id="IPR013783">
    <property type="entry name" value="Ig-like_fold"/>
</dbReference>
<accession>A0A6I3QHX5</accession>
<dbReference type="GO" id="GO:0005975">
    <property type="term" value="P:carbohydrate metabolic process"/>
    <property type="evidence" value="ECO:0007669"/>
    <property type="project" value="InterPro"/>
</dbReference>
<name>A0A6I3QHX5_9FIRM</name>
<comment type="similarity">
    <text evidence="1 5">Belongs to the glycosyl hydrolase 27 family.</text>
</comment>
<dbReference type="EMBL" id="VUNJ01000019">
    <property type="protein sequence ID" value="MST93110.1"/>
    <property type="molecule type" value="Genomic_DNA"/>
</dbReference>
<dbReference type="EMBL" id="WMZR01000027">
    <property type="protein sequence ID" value="MTS52944.1"/>
    <property type="molecule type" value="Genomic_DNA"/>
</dbReference>
<evidence type="ECO:0000256" key="4">
    <source>
        <dbReference type="ARBA" id="ARBA00023295"/>
    </source>
</evidence>
<dbReference type="InterPro" id="IPR013780">
    <property type="entry name" value="Glyco_hydro_b"/>
</dbReference>
<evidence type="ECO:0000256" key="2">
    <source>
        <dbReference type="ARBA" id="ARBA00022729"/>
    </source>
</evidence>
<protein>
    <recommendedName>
        <fullName evidence="5">Alpha-galactosidase</fullName>
        <ecNumber evidence="5">3.2.1.22</ecNumber>
    </recommendedName>
    <alternativeName>
        <fullName evidence="5">Melibiase</fullName>
    </alternativeName>
</protein>
<keyword evidence="4 5" id="KW-0326">Glycosidase</keyword>
<dbReference type="Pfam" id="PF16499">
    <property type="entry name" value="Melibiase_2"/>
    <property type="match status" value="1"/>
</dbReference>
<keyword evidence="5" id="KW-1015">Disulfide bond</keyword>
<feature type="domain" description="Alpha galactosidase C-terminal" evidence="6">
    <location>
        <begin position="401"/>
        <end position="463"/>
    </location>
</feature>
<dbReference type="SUPFAM" id="SSF51445">
    <property type="entry name" value="(Trans)glycosidases"/>
    <property type="match status" value="1"/>
</dbReference>
<gene>
    <name evidence="7" type="ORF">FYJ76_14425</name>
    <name evidence="8" type="ORF">GMD52_15585</name>
</gene>
<sequence length="466" mass="52824">MKIARRTPFDGPPRFTAPSVFCAAPGKPFLYRIPVLGKRPIHLHVFGLPDGLSDSGDGILKGKPAVGIYPVTITAQNELGQTEHCLQLIVAEHCFRKPPIMGFCSWNAYGNNVTQEDILQTGRDMLRLGLADYGYGYVNLDSSWQGNCDPHGVIVPNEKFPDMKAMCDELHGMGFRAGIYSSPMRTAWGAPPGRDAIPGCTRGERDLRFAATMGGIGREHHERENALQWAQWGFDYLKYDWSPTDAVNADLMRRALWDSGRDFSYCVTVKAALEYADYWKTYCTAWRCCLDSNGTWDNLLSRILAYTPWKEHTGNGHYFDLDMLEFGEMSLFRSELTDDEKIVSYTARILLLSPIQLSCRIGGLTEFELDLICNEEVIALHQDGLMHAPTLIDADALLYTYRRPLENGDIALAFFNLSEQPRRASYVLPDRCSVRDVWRREDEGECTRLQYFLPPHTVKLLRLHQC</sequence>
<dbReference type="InterPro" id="IPR002241">
    <property type="entry name" value="Glyco_hydro_27"/>
</dbReference>
<dbReference type="Gene3D" id="2.60.40.1180">
    <property type="entry name" value="Golgi alpha-mannosidase II"/>
    <property type="match status" value="1"/>
</dbReference>
<evidence type="ECO:0000313" key="8">
    <source>
        <dbReference type="EMBL" id="MTS52944.1"/>
    </source>
</evidence>
<reference evidence="8 10" key="1">
    <citation type="journal article" date="2019" name="Nat. Med.">
        <title>A library of human gut bacterial isolates paired with longitudinal multiomics data enables mechanistic microbiome research.</title>
        <authorList>
            <person name="Poyet M."/>
            <person name="Groussin M."/>
            <person name="Gibbons S.M."/>
            <person name="Avila-Pacheco J."/>
            <person name="Jiang X."/>
            <person name="Kearney S.M."/>
            <person name="Perrotta A.R."/>
            <person name="Berdy B."/>
            <person name="Zhao S."/>
            <person name="Lieberman T.D."/>
            <person name="Swanson P.K."/>
            <person name="Smith M."/>
            <person name="Roesemann S."/>
            <person name="Alexander J.E."/>
            <person name="Rich S.A."/>
            <person name="Livny J."/>
            <person name="Vlamakis H."/>
            <person name="Clish C."/>
            <person name="Bullock K."/>
            <person name="Deik A."/>
            <person name="Scott J."/>
            <person name="Pierce K.A."/>
            <person name="Xavier R.J."/>
            <person name="Alm E.J."/>
        </authorList>
    </citation>
    <scope>NUCLEOTIDE SEQUENCE [LARGE SCALE GENOMIC DNA]</scope>
    <source>
        <strain evidence="8 10">BIOML-A7</strain>
    </source>
</reference>
<dbReference type="PANTHER" id="PTHR11452">
    <property type="entry name" value="ALPHA-GALACTOSIDASE/ALPHA-N-ACETYLGALACTOSAMINIDASE"/>
    <property type="match status" value="1"/>
</dbReference>
<dbReference type="SUPFAM" id="SSF51011">
    <property type="entry name" value="Glycosyl hydrolase domain"/>
    <property type="match status" value="1"/>
</dbReference>
<comment type="caution">
    <text evidence="8">The sequence shown here is derived from an EMBL/GenBank/DDBJ whole genome shotgun (WGS) entry which is preliminary data.</text>
</comment>
<keyword evidence="2" id="KW-0732">Signal</keyword>
<dbReference type="CDD" id="cd14792">
    <property type="entry name" value="GH27"/>
    <property type="match status" value="1"/>
</dbReference>
<comment type="catalytic activity">
    <reaction evidence="5">
        <text>Hydrolysis of terminal, non-reducing alpha-D-galactose residues in alpha-D-galactosides, including galactose oligosaccharides, galactomannans and galactolipids.</text>
        <dbReference type="EC" id="3.2.1.22"/>
    </reaction>
</comment>
<dbReference type="PANTHER" id="PTHR11452:SF75">
    <property type="entry name" value="ALPHA-GALACTOSIDASE MEL1"/>
    <property type="match status" value="1"/>
</dbReference>
<dbReference type="Gene3D" id="2.60.40.10">
    <property type="entry name" value="Immunoglobulins"/>
    <property type="match status" value="1"/>
</dbReference>
<organism evidence="8 10">
    <name type="scientific">Ruthenibacterium lactatiformans</name>
    <dbReference type="NCBI Taxonomy" id="1550024"/>
    <lineage>
        <taxon>Bacteria</taxon>
        <taxon>Bacillati</taxon>
        <taxon>Bacillota</taxon>
        <taxon>Clostridia</taxon>
        <taxon>Eubacteriales</taxon>
        <taxon>Oscillospiraceae</taxon>
        <taxon>Ruthenibacterium</taxon>
    </lineage>
</organism>
<dbReference type="PRINTS" id="PR00740">
    <property type="entry name" value="GLHYDRLASE27"/>
</dbReference>
<evidence type="ECO:0000256" key="5">
    <source>
        <dbReference type="RuleBase" id="RU361168"/>
    </source>
</evidence>
<evidence type="ECO:0000259" key="6">
    <source>
        <dbReference type="Pfam" id="PF17801"/>
    </source>
</evidence>
<dbReference type="Proteomes" id="UP000431913">
    <property type="component" value="Unassembled WGS sequence"/>
</dbReference>
<keyword evidence="3 5" id="KW-0378">Hydrolase</keyword>
<evidence type="ECO:0000313" key="10">
    <source>
        <dbReference type="Proteomes" id="UP000449193"/>
    </source>
</evidence>
<dbReference type="AlphaFoldDB" id="A0A6I3QHX5"/>
<evidence type="ECO:0000256" key="3">
    <source>
        <dbReference type="ARBA" id="ARBA00022801"/>
    </source>
</evidence>
<dbReference type="EC" id="3.2.1.22" evidence="5"/>
<dbReference type="Proteomes" id="UP000449193">
    <property type="component" value="Unassembled WGS sequence"/>
</dbReference>
<dbReference type="Pfam" id="PF17801">
    <property type="entry name" value="Melibiase_C"/>
    <property type="match status" value="1"/>
</dbReference>
<evidence type="ECO:0000313" key="9">
    <source>
        <dbReference type="Proteomes" id="UP000431913"/>
    </source>
</evidence>
<reference evidence="7 9" key="2">
    <citation type="submission" date="2019-08" db="EMBL/GenBank/DDBJ databases">
        <title>In-depth cultivation of the pig gut microbiome towards novel bacterial diversity and tailored functional studies.</title>
        <authorList>
            <person name="Wylensek D."/>
            <person name="Hitch T.C.A."/>
            <person name="Clavel T."/>
        </authorList>
    </citation>
    <scope>NUCLEOTIDE SEQUENCE [LARGE SCALE GENOMIC DNA]</scope>
    <source>
        <strain evidence="7 9">WCA3-601-WT-6J</strain>
    </source>
</reference>
<dbReference type="Gene3D" id="3.20.20.70">
    <property type="entry name" value="Aldolase class I"/>
    <property type="match status" value="1"/>
</dbReference>
<dbReference type="InterPro" id="IPR013785">
    <property type="entry name" value="Aldolase_TIM"/>
</dbReference>
<dbReference type="GO" id="GO:0004557">
    <property type="term" value="F:alpha-galactosidase activity"/>
    <property type="evidence" value="ECO:0007669"/>
    <property type="project" value="UniProtKB-EC"/>
</dbReference>
<dbReference type="InterPro" id="IPR041233">
    <property type="entry name" value="Melibiase_C"/>
</dbReference>
<evidence type="ECO:0000313" key="7">
    <source>
        <dbReference type="EMBL" id="MST93110.1"/>
    </source>
</evidence>
<proteinExistence type="inferred from homology"/>